<organism evidence="2 3">
    <name type="scientific">Spiroplasma gladiatoris</name>
    <dbReference type="NCBI Taxonomy" id="2143"/>
    <lineage>
        <taxon>Bacteria</taxon>
        <taxon>Bacillati</taxon>
        <taxon>Mycoplasmatota</taxon>
        <taxon>Mollicutes</taxon>
        <taxon>Entomoplasmatales</taxon>
        <taxon>Spiroplasmataceae</taxon>
        <taxon>Spiroplasma</taxon>
    </lineage>
</organism>
<dbReference type="InterPro" id="IPR007880">
    <property type="entry name" value="Spiralin"/>
</dbReference>
<reference evidence="2 3" key="1">
    <citation type="submission" date="2019-03" db="EMBL/GenBank/DDBJ databases">
        <title>Complete genome sequence of Spiroplasma gladiatoris TG-1 (DSM 22552).</title>
        <authorList>
            <person name="Lin Y.-C."/>
            <person name="Chou L."/>
            <person name="Kuo C.-H."/>
        </authorList>
    </citation>
    <scope>NUCLEOTIDE SEQUENCE [LARGE SCALE GENOMIC DNA]</scope>
    <source>
        <strain evidence="2 3">TG-1</strain>
    </source>
</reference>
<keyword evidence="1" id="KW-0732">Signal</keyword>
<dbReference type="Proteomes" id="UP000294309">
    <property type="component" value="Chromosome"/>
</dbReference>
<evidence type="ECO:0000313" key="2">
    <source>
        <dbReference type="EMBL" id="QBQ08057.1"/>
    </source>
</evidence>
<keyword evidence="3" id="KW-1185">Reference proteome</keyword>
<evidence type="ECO:0008006" key="4">
    <source>
        <dbReference type="Google" id="ProtNLM"/>
    </source>
</evidence>
<gene>
    <name evidence="2" type="ORF">SGLAD_v1c08580</name>
</gene>
<sequence length="299" mass="33489">MKKIFVILSTMLLPLGASSYVIACPNKIEKRKKNIKEVEEAFQELTPANNSIQAAAASVIKKINDFFNIEVKETTDIIFSLYSRANDMSSGEITGEATSTSMLIKGKATFKLKYVDERNDIKDFIKNKDLGDWSGQGVIPTINEAINQIKLKNSEFFLSSNYFEFIGVPDKNNLEIKVKDNVKNYRGSVKFKQIYSISQDLKIQAISDKTFFQSKDGLGIDIKVTNVIDEMNLTAGSSDDKVVEVLVEKKQNTINAEKKEITFLLKLFPKNVGEVTITLNYPGADLVVFKVKVVESPDI</sequence>
<dbReference type="RefSeq" id="WP_134298015.1">
    <property type="nucleotide sequence ID" value="NZ_CP038013.1"/>
</dbReference>
<name>A0A4P7AIF1_9MOLU</name>
<accession>A0A4P7AIF1</accession>
<evidence type="ECO:0000313" key="3">
    <source>
        <dbReference type="Proteomes" id="UP000294309"/>
    </source>
</evidence>
<dbReference type="AlphaFoldDB" id="A0A4P7AIF1"/>
<dbReference type="GO" id="GO:0016020">
    <property type="term" value="C:membrane"/>
    <property type="evidence" value="ECO:0007669"/>
    <property type="project" value="InterPro"/>
</dbReference>
<evidence type="ECO:0000256" key="1">
    <source>
        <dbReference type="SAM" id="SignalP"/>
    </source>
</evidence>
<feature type="chain" id="PRO_5020425764" description="Lipoprotein" evidence="1">
    <location>
        <begin position="24"/>
        <end position="299"/>
    </location>
</feature>
<dbReference type="KEGG" id="sgq:SGLAD_v1c08580"/>
<proteinExistence type="predicted"/>
<dbReference type="Pfam" id="PF05215">
    <property type="entry name" value="Spiralin"/>
    <property type="match status" value="1"/>
</dbReference>
<dbReference type="OrthoDB" id="388967at2"/>
<dbReference type="EMBL" id="CP038013">
    <property type="protein sequence ID" value="QBQ08057.1"/>
    <property type="molecule type" value="Genomic_DNA"/>
</dbReference>
<feature type="signal peptide" evidence="1">
    <location>
        <begin position="1"/>
        <end position="23"/>
    </location>
</feature>
<protein>
    <recommendedName>
        <fullName evidence="4">Lipoprotein</fullName>
    </recommendedName>
</protein>